<dbReference type="GO" id="GO:0005737">
    <property type="term" value="C:cytoplasm"/>
    <property type="evidence" value="ECO:0007669"/>
    <property type="project" value="UniProtKB-SubCell"/>
</dbReference>
<dbReference type="EMBL" id="JH431525">
    <property type="status" value="NOT_ANNOTATED_CDS"/>
    <property type="molecule type" value="Genomic_DNA"/>
</dbReference>
<evidence type="ECO:0008006" key="13">
    <source>
        <dbReference type="Google" id="ProtNLM"/>
    </source>
</evidence>
<feature type="domain" description="MATH" evidence="9">
    <location>
        <begin position="427"/>
        <end position="565"/>
    </location>
</feature>
<dbReference type="PROSITE" id="PS50144">
    <property type="entry name" value="MATH"/>
    <property type="match status" value="1"/>
</dbReference>
<keyword evidence="12" id="KW-1185">Reference proteome</keyword>
<evidence type="ECO:0000259" key="9">
    <source>
        <dbReference type="PROSITE" id="PS50144"/>
    </source>
</evidence>
<dbReference type="PANTHER" id="PTHR10131:SF94">
    <property type="entry name" value="TNF RECEPTOR-ASSOCIATED FACTOR 4"/>
    <property type="match status" value="1"/>
</dbReference>
<comment type="subcellular location">
    <subcellularLocation>
        <location evidence="1">Cytoplasm</location>
    </subcellularLocation>
</comment>
<organism evidence="11 12">
    <name type="scientific">Strigamia maritima</name>
    <name type="common">European centipede</name>
    <name type="synonym">Geophilus maritimus</name>
    <dbReference type="NCBI Taxonomy" id="126957"/>
    <lineage>
        <taxon>Eukaryota</taxon>
        <taxon>Metazoa</taxon>
        <taxon>Ecdysozoa</taxon>
        <taxon>Arthropoda</taxon>
        <taxon>Myriapoda</taxon>
        <taxon>Chilopoda</taxon>
        <taxon>Pleurostigmophora</taxon>
        <taxon>Geophilomorpha</taxon>
        <taxon>Linotaeniidae</taxon>
        <taxon>Strigamia</taxon>
    </lineage>
</organism>
<keyword evidence="8" id="KW-0175">Coiled coil</keyword>
<dbReference type="PROSITE" id="PS00518">
    <property type="entry name" value="ZF_RING_1"/>
    <property type="match status" value="1"/>
</dbReference>
<dbReference type="InterPro" id="IPR008974">
    <property type="entry name" value="TRAF-like"/>
</dbReference>
<keyword evidence="3 7" id="KW-0479">Metal-binding</keyword>
<dbReference type="InterPro" id="IPR002083">
    <property type="entry name" value="MATH/TRAF_dom"/>
</dbReference>
<evidence type="ECO:0000256" key="6">
    <source>
        <dbReference type="ARBA" id="ARBA00022833"/>
    </source>
</evidence>
<dbReference type="PANTHER" id="PTHR10131">
    <property type="entry name" value="TNF RECEPTOR ASSOCIATED FACTOR"/>
    <property type="match status" value="1"/>
</dbReference>
<feature type="coiled-coil region" evidence="8">
    <location>
        <begin position="322"/>
        <end position="356"/>
    </location>
</feature>
<dbReference type="Pfam" id="PF22486">
    <property type="entry name" value="MATH_2"/>
    <property type="match status" value="1"/>
</dbReference>
<dbReference type="PROSITE" id="PS50145">
    <property type="entry name" value="ZF_TRAF"/>
    <property type="match status" value="1"/>
</dbReference>
<evidence type="ECO:0000313" key="11">
    <source>
        <dbReference type="EnsemblMetazoa" id="SMAR004726-PA"/>
    </source>
</evidence>
<feature type="zinc finger region" description="TRAF-type" evidence="7">
    <location>
        <begin position="69"/>
        <end position="124"/>
    </location>
</feature>
<dbReference type="HOGENOM" id="CLU_037167_1_1_1"/>
<keyword evidence="5 7" id="KW-0863">Zinc-finger</keyword>
<feature type="coiled-coil region" evidence="8">
    <location>
        <begin position="239"/>
        <end position="273"/>
    </location>
</feature>
<dbReference type="EnsemblMetazoa" id="SMAR004726-RA">
    <property type="protein sequence ID" value="SMAR004726-PA"/>
    <property type="gene ID" value="SMAR004726"/>
</dbReference>
<dbReference type="SMART" id="SM00061">
    <property type="entry name" value="MATH"/>
    <property type="match status" value="1"/>
</dbReference>
<dbReference type="InterPro" id="IPR013083">
    <property type="entry name" value="Znf_RING/FYVE/PHD"/>
</dbReference>
<protein>
    <recommendedName>
        <fullName evidence="13">MATH domain-containing protein</fullName>
    </recommendedName>
</protein>
<evidence type="ECO:0000256" key="1">
    <source>
        <dbReference type="ARBA" id="ARBA00004496"/>
    </source>
</evidence>
<name>T1IUA5_STRMM</name>
<dbReference type="GO" id="GO:0008270">
    <property type="term" value="F:zinc ion binding"/>
    <property type="evidence" value="ECO:0007669"/>
    <property type="project" value="UniProtKB-KW"/>
</dbReference>
<dbReference type="Gene3D" id="2.60.210.10">
    <property type="entry name" value="Apoptosis, Tumor Necrosis Factor Receptor Associated Protein 2, Chain A"/>
    <property type="match status" value="1"/>
</dbReference>
<keyword evidence="6 7" id="KW-0862">Zinc</keyword>
<evidence type="ECO:0000256" key="7">
    <source>
        <dbReference type="PROSITE-ProRule" id="PRU00207"/>
    </source>
</evidence>
<dbReference type="Proteomes" id="UP000014500">
    <property type="component" value="Unassembled WGS sequence"/>
</dbReference>
<dbReference type="InterPro" id="IPR017907">
    <property type="entry name" value="Znf_RING_CS"/>
</dbReference>
<evidence type="ECO:0000256" key="3">
    <source>
        <dbReference type="ARBA" id="ARBA00022723"/>
    </source>
</evidence>
<dbReference type="OMA" id="ELEHNAN"/>
<dbReference type="PhylomeDB" id="T1IUA5"/>
<dbReference type="InterPro" id="IPR001293">
    <property type="entry name" value="Znf_TRAF"/>
</dbReference>
<sequence length="569" mass="65761">MDSEILSCVSCGFESWNLKVQLCGHVYCRRCIKKSDLSGLPESVGVHWYSDDDVCCYCNKPLDLDNIRSHYDNCEMYPISCNFCSKKYIRCTMDIHVQECVCNLRHCKFFQIGCQFQGTKAEIEGHEGDKVHLELMMNLLLNLQIEQSGNVSMLAHSFNEILSLQNVDNQIKLTDDVEAKSPVAGGDDFNCNLTNTEWKVINDTSTYEETIKQHEMEIIYCKQKISDLQLEQAKLIYQNTQLEHNYDSVKEMLDQHSKEIQNLSKKLELQTGEFFTDAADNKNVLNKKINHVKNGTTQMEKNISSSMKLKINAFEKEYTKKIEQFEKIIAEQTAVLEQLAKQQTDQSDKAQNYEQTLSTMMTANDQLTKAVVEDRLLLNDRIDIVSRKQVVFETDYTRDKDKVEKMCNIQKLDIIAIGKKLSSRHTPFQYIWKFENYSSHRQIDEKLGRVIEVYKFGYKLRLKLYPNGIGDGKGSHLSIFLQVMKGPNDAILNWPIKCNADISALDQLLRKNHWTHQLKSDLILKCYDKPISDCNPGHGIPTFIAFDELIPRYLVDDTMYSVFGHFSIR</sequence>
<dbReference type="SUPFAM" id="SSF49599">
    <property type="entry name" value="TRAF domain-like"/>
    <property type="match status" value="2"/>
</dbReference>
<dbReference type="AlphaFoldDB" id="T1IUA5"/>
<evidence type="ECO:0000256" key="8">
    <source>
        <dbReference type="SAM" id="Coils"/>
    </source>
</evidence>
<reference evidence="12" key="1">
    <citation type="submission" date="2011-05" db="EMBL/GenBank/DDBJ databases">
        <authorList>
            <person name="Richards S.R."/>
            <person name="Qu J."/>
            <person name="Jiang H."/>
            <person name="Jhangiani S.N."/>
            <person name="Agravi P."/>
            <person name="Goodspeed R."/>
            <person name="Gross S."/>
            <person name="Mandapat C."/>
            <person name="Jackson L."/>
            <person name="Mathew T."/>
            <person name="Pu L."/>
            <person name="Thornton R."/>
            <person name="Saada N."/>
            <person name="Wilczek-Boney K.B."/>
            <person name="Lee S."/>
            <person name="Kovar C."/>
            <person name="Wu Y."/>
            <person name="Scherer S.E."/>
            <person name="Worley K.C."/>
            <person name="Muzny D.M."/>
            <person name="Gibbs R."/>
        </authorList>
    </citation>
    <scope>NUCLEOTIDE SEQUENCE</scope>
    <source>
        <strain evidence="12">Brora</strain>
    </source>
</reference>
<dbReference type="Gene3D" id="3.30.40.10">
    <property type="entry name" value="Zinc/RING finger domain, C3HC4 (zinc finger)"/>
    <property type="match status" value="1"/>
</dbReference>
<reference evidence="11" key="2">
    <citation type="submission" date="2015-02" db="UniProtKB">
        <authorList>
            <consortium name="EnsemblMetazoa"/>
        </authorList>
    </citation>
    <scope>IDENTIFICATION</scope>
</reference>
<dbReference type="GO" id="GO:0043122">
    <property type="term" value="P:regulation of canonical NF-kappaB signal transduction"/>
    <property type="evidence" value="ECO:0007669"/>
    <property type="project" value="TreeGrafter"/>
</dbReference>
<keyword evidence="4" id="KW-0677">Repeat</keyword>
<evidence type="ECO:0000313" key="12">
    <source>
        <dbReference type="Proteomes" id="UP000014500"/>
    </source>
</evidence>
<dbReference type="Pfam" id="PF02176">
    <property type="entry name" value="zf-TRAF"/>
    <property type="match status" value="1"/>
</dbReference>
<dbReference type="STRING" id="126957.T1IUA5"/>
<proteinExistence type="predicted"/>
<evidence type="ECO:0000256" key="5">
    <source>
        <dbReference type="ARBA" id="ARBA00022771"/>
    </source>
</evidence>
<evidence type="ECO:0000256" key="4">
    <source>
        <dbReference type="ARBA" id="ARBA00022737"/>
    </source>
</evidence>
<accession>T1IUA5</accession>
<evidence type="ECO:0000259" key="10">
    <source>
        <dbReference type="PROSITE" id="PS50145"/>
    </source>
</evidence>
<dbReference type="eggNOG" id="KOG0297">
    <property type="taxonomic scope" value="Eukaryota"/>
</dbReference>
<feature type="domain" description="TRAF-type" evidence="10">
    <location>
        <begin position="69"/>
        <end position="124"/>
    </location>
</feature>
<evidence type="ECO:0000256" key="2">
    <source>
        <dbReference type="ARBA" id="ARBA00022490"/>
    </source>
</evidence>
<keyword evidence="2" id="KW-0963">Cytoplasm</keyword>